<protein>
    <submittedName>
        <fullName evidence="2">Uncharacterized protein</fullName>
    </submittedName>
</protein>
<dbReference type="GeneID" id="87815710"/>
<dbReference type="RefSeq" id="XP_062641155.1">
    <property type="nucleotide sequence ID" value="XM_062779097.1"/>
</dbReference>
<evidence type="ECO:0000256" key="1">
    <source>
        <dbReference type="SAM" id="SignalP"/>
    </source>
</evidence>
<feature type="signal peptide" evidence="1">
    <location>
        <begin position="1"/>
        <end position="20"/>
    </location>
</feature>
<reference evidence="2" key="2">
    <citation type="submission" date="2023-05" db="EMBL/GenBank/DDBJ databases">
        <authorList>
            <consortium name="Lawrence Berkeley National Laboratory"/>
            <person name="Steindorff A."/>
            <person name="Hensen N."/>
            <person name="Bonometti L."/>
            <person name="Westerberg I."/>
            <person name="Brannstrom I.O."/>
            <person name="Guillou S."/>
            <person name="Cros-Aarteil S."/>
            <person name="Calhoun S."/>
            <person name="Haridas S."/>
            <person name="Kuo A."/>
            <person name="Mondo S."/>
            <person name="Pangilinan J."/>
            <person name="Riley R."/>
            <person name="Labutti K."/>
            <person name="Andreopoulos B."/>
            <person name="Lipzen A."/>
            <person name="Chen C."/>
            <person name="Yanf M."/>
            <person name="Daum C."/>
            <person name="Ng V."/>
            <person name="Clum A."/>
            <person name="Ohm R."/>
            <person name="Martin F."/>
            <person name="Silar P."/>
            <person name="Natvig D."/>
            <person name="Lalanne C."/>
            <person name="Gautier V."/>
            <person name="Ament-Velasquez S.L."/>
            <person name="Kruys A."/>
            <person name="Hutchinson M.I."/>
            <person name="Powell A.J."/>
            <person name="Barry K."/>
            <person name="Miller A.N."/>
            <person name="Grigoriev I.V."/>
            <person name="Debuchy R."/>
            <person name="Gladieux P."/>
            <person name="Thoren M.H."/>
            <person name="Johannesson H."/>
        </authorList>
    </citation>
    <scope>NUCLEOTIDE SEQUENCE</scope>
    <source>
        <strain evidence="2">CBS 141.50</strain>
    </source>
</reference>
<name>A0AAN6VB09_9PEZI</name>
<dbReference type="Proteomes" id="UP001302676">
    <property type="component" value="Unassembled WGS sequence"/>
</dbReference>
<reference evidence="2" key="1">
    <citation type="journal article" date="2023" name="Mol. Phylogenet. Evol.">
        <title>Genome-scale phylogeny and comparative genomics of the fungal order Sordariales.</title>
        <authorList>
            <person name="Hensen N."/>
            <person name="Bonometti L."/>
            <person name="Westerberg I."/>
            <person name="Brannstrom I.O."/>
            <person name="Guillou S."/>
            <person name="Cros-Aarteil S."/>
            <person name="Calhoun S."/>
            <person name="Haridas S."/>
            <person name="Kuo A."/>
            <person name="Mondo S."/>
            <person name="Pangilinan J."/>
            <person name="Riley R."/>
            <person name="LaButti K."/>
            <person name="Andreopoulos B."/>
            <person name="Lipzen A."/>
            <person name="Chen C."/>
            <person name="Yan M."/>
            <person name="Daum C."/>
            <person name="Ng V."/>
            <person name="Clum A."/>
            <person name="Steindorff A."/>
            <person name="Ohm R.A."/>
            <person name="Martin F."/>
            <person name="Silar P."/>
            <person name="Natvig D.O."/>
            <person name="Lalanne C."/>
            <person name="Gautier V."/>
            <person name="Ament-Velasquez S.L."/>
            <person name="Kruys A."/>
            <person name="Hutchinson M.I."/>
            <person name="Powell A.J."/>
            <person name="Barry K."/>
            <person name="Miller A.N."/>
            <person name="Grigoriev I.V."/>
            <person name="Debuchy R."/>
            <person name="Gladieux P."/>
            <person name="Hiltunen Thoren M."/>
            <person name="Johannesson H."/>
        </authorList>
    </citation>
    <scope>NUCLEOTIDE SEQUENCE</scope>
    <source>
        <strain evidence="2">CBS 141.50</strain>
    </source>
</reference>
<comment type="caution">
    <text evidence="2">The sequence shown here is derived from an EMBL/GenBank/DDBJ whole genome shotgun (WGS) entry which is preliminary data.</text>
</comment>
<gene>
    <name evidence="2" type="ORF">C8A04DRAFT_24338</name>
</gene>
<feature type="chain" id="PRO_5042913220" evidence="1">
    <location>
        <begin position="21"/>
        <end position="191"/>
    </location>
</feature>
<sequence length="191" mass="20856">MQSTVLILLVGMAASTSAAALTPKSTSYAFKLVAKEDAGSPFDGQEVTASQNKLWLSQPMEKQDTDCGSGPVDKAPATLFLQDDELFLFGGEGKSHQQLAANVSGKEHESLKYFNNTKDGPGQDFETKGWSLKPDNQDEYLSFNEAVMLACPASDDSFTVGVYQDYDRGCFELKARVEYNYQPVSCKYSGN</sequence>
<dbReference type="AlphaFoldDB" id="A0AAN6VB09"/>
<evidence type="ECO:0000313" key="2">
    <source>
        <dbReference type="EMBL" id="KAK4147784.1"/>
    </source>
</evidence>
<keyword evidence="1" id="KW-0732">Signal</keyword>
<accession>A0AAN6VB09</accession>
<evidence type="ECO:0000313" key="3">
    <source>
        <dbReference type="Proteomes" id="UP001302676"/>
    </source>
</evidence>
<dbReference type="EMBL" id="MU853555">
    <property type="protein sequence ID" value="KAK4147784.1"/>
    <property type="molecule type" value="Genomic_DNA"/>
</dbReference>
<keyword evidence="3" id="KW-1185">Reference proteome</keyword>
<proteinExistence type="predicted"/>
<organism evidence="2 3">
    <name type="scientific">Dichotomopilus funicola</name>
    <dbReference type="NCBI Taxonomy" id="1934379"/>
    <lineage>
        <taxon>Eukaryota</taxon>
        <taxon>Fungi</taxon>
        <taxon>Dikarya</taxon>
        <taxon>Ascomycota</taxon>
        <taxon>Pezizomycotina</taxon>
        <taxon>Sordariomycetes</taxon>
        <taxon>Sordariomycetidae</taxon>
        <taxon>Sordariales</taxon>
        <taxon>Chaetomiaceae</taxon>
        <taxon>Dichotomopilus</taxon>
    </lineage>
</organism>